<comment type="similarity">
    <text evidence="2">Belongs to the peptidase U48 family.</text>
</comment>
<feature type="transmembrane region" description="Helical" evidence="11">
    <location>
        <begin position="218"/>
        <end position="240"/>
    </location>
</feature>
<keyword evidence="14" id="KW-1185">Reference proteome</keyword>
<name>A0A067PYP3_9AGAM</name>
<feature type="transmembrane region" description="Helical" evidence="11">
    <location>
        <begin position="6"/>
        <end position="28"/>
    </location>
</feature>
<dbReference type="HOGENOM" id="CLU_049909_1_0_1"/>
<feature type="domain" description="CAAX prenyl protease 2/Lysostaphin resistance protein A-like" evidence="12">
    <location>
        <begin position="147"/>
        <end position="259"/>
    </location>
</feature>
<evidence type="ECO:0000256" key="2">
    <source>
        <dbReference type="ARBA" id="ARBA00006897"/>
    </source>
</evidence>
<evidence type="ECO:0000256" key="8">
    <source>
        <dbReference type="ARBA" id="ARBA00023136"/>
    </source>
</evidence>
<comment type="subcellular location">
    <subcellularLocation>
        <location evidence="1">Endoplasmic reticulum membrane</location>
        <topology evidence="1">Multi-pass membrane protein</topology>
    </subcellularLocation>
</comment>
<proteinExistence type="inferred from homology"/>
<keyword evidence="7 11" id="KW-1133">Transmembrane helix</keyword>
<keyword evidence="5" id="KW-0378">Hydrolase</keyword>
<dbReference type="Pfam" id="PF02517">
    <property type="entry name" value="Rce1-like"/>
    <property type="match status" value="1"/>
</dbReference>
<keyword evidence="3" id="KW-0645">Protease</keyword>
<evidence type="ECO:0000256" key="10">
    <source>
        <dbReference type="ARBA" id="ARBA00049729"/>
    </source>
</evidence>
<accession>A0A067PYP3</accession>
<evidence type="ECO:0000259" key="12">
    <source>
        <dbReference type="Pfam" id="PF02517"/>
    </source>
</evidence>
<sequence length="310" mass="34423">MSSPSLSVPAAHLLAAFASSSYVLSLYLSKQGRLSFLRTSTHSPEAKRWKGRDDPDVIRARLIAISISTLLSCIGVGVLLWTLDGRTGQILSNTLTTLGLNAPSPKLLLASLVTPALFLGPLYAQYLSEGLPLQRLWSIKHDVVPVFTTLQGLRNYVVAPISEEVVFRACVIAIYHLSGASRTKMIFWSPLWFGLAHLHHAYDTYNRMGRTTTALQQAILGTLFQLIYTTLFGIHCSYLFLRSSSLYPSILAHVFCNLMGVPQLGAEVRKFPTKKTHIISAYILGIILYVYTMRAWTKVDGGMYWSFIGH</sequence>
<evidence type="ECO:0000256" key="9">
    <source>
        <dbReference type="ARBA" id="ARBA00047280"/>
    </source>
</evidence>
<reference evidence="14" key="1">
    <citation type="journal article" date="2014" name="Proc. Natl. Acad. Sci. U.S.A.">
        <title>Extensive sampling of basidiomycete genomes demonstrates inadequacy of the white-rot/brown-rot paradigm for wood decay fungi.</title>
        <authorList>
            <person name="Riley R."/>
            <person name="Salamov A.A."/>
            <person name="Brown D.W."/>
            <person name="Nagy L.G."/>
            <person name="Floudas D."/>
            <person name="Held B.W."/>
            <person name="Levasseur A."/>
            <person name="Lombard V."/>
            <person name="Morin E."/>
            <person name="Otillar R."/>
            <person name="Lindquist E.A."/>
            <person name="Sun H."/>
            <person name="LaButti K.M."/>
            <person name="Schmutz J."/>
            <person name="Jabbour D."/>
            <person name="Luo H."/>
            <person name="Baker S.E."/>
            <person name="Pisabarro A.G."/>
            <person name="Walton J.D."/>
            <person name="Blanchette R.A."/>
            <person name="Henrissat B."/>
            <person name="Martin F."/>
            <person name="Cullen D."/>
            <person name="Hibbett D.S."/>
            <person name="Grigoriev I.V."/>
        </authorList>
    </citation>
    <scope>NUCLEOTIDE SEQUENCE [LARGE SCALE GENOMIC DNA]</scope>
    <source>
        <strain evidence="14">MUCL 33604</strain>
    </source>
</reference>
<evidence type="ECO:0000256" key="11">
    <source>
        <dbReference type="SAM" id="Phobius"/>
    </source>
</evidence>
<dbReference type="Proteomes" id="UP000027265">
    <property type="component" value="Unassembled WGS sequence"/>
</dbReference>
<dbReference type="GO" id="GO:0005789">
    <property type="term" value="C:endoplasmic reticulum membrane"/>
    <property type="evidence" value="ECO:0007669"/>
    <property type="project" value="UniProtKB-SubCell"/>
</dbReference>
<evidence type="ECO:0000256" key="4">
    <source>
        <dbReference type="ARBA" id="ARBA00022692"/>
    </source>
</evidence>
<dbReference type="AlphaFoldDB" id="A0A067PYP3"/>
<evidence type="ECO:0000256" key="6">
    <source>
        <dbReference type="ARBA" id="ARBA00022824"/>
    </source>
</evidence>
<gene>
    <name evidence="13" type="ORF">JAAARDRAFT_56792</name>
</gene>
<keyword evidence="4 11" id="KW-0812">Transmembrane</keyword>
<feature type="transmembrane region" description="Helical" evidence="11">
    <location>
        <begin position="278"/>
        <end position="296"/>
    </location>
</feature>
<evidence type="ECO:0000256" key="5">
    <source>
        <dbReference type="ARBA" id="ARBA00022801"/>
    </source>
</evidence>
<organism evidence="13 14">
    <name type="scientific">Jaapia argillacea MUCL 33604</name>
    <dbReference type="NCBI Taxonomy" id="933084"/>
    <lineage>
        <taxon>Eukaryota</taxon>
        <taxon>Fungi</taxon>
        <taxon>Dikarya</taxon>
        <taxon>Basidiomycota</taxon>
        <taxon>Agaricomycotina</taxon>
        <taxon>Agaricomycetes</taxon>
        <taxon>Agaricomycetidae</taxon>
        <taxon>Jaapiales</taxon>
        <taxon>Jaapiaceae</taxon>
        <taxon>Jaapia</taxon>
    </lineage>
</organism>
<dbReference type="FunCoup" id="A0A067PYP3">
    <property type="interactions" value="319"/>
</dbReference>
<dbReference type="InterPro" id="IPR039731">
    <property type="entry name" value="Rce1"/>
</dbReference>
<dbReference type="GO" id="GO:0071586">
    <property type="term" value="P:CAAX-box protein processing"/>
    <property type="evidence" value="ECO:0007669"/>
    <property type="project" value="InterPro"/>
</dbReference>
<feature type="transmembrane region" description="Helical" evidence="11">
    <location>
        <begin position="62"/>
        <end position="83"/>
    </location>
</feature>
<evidence type="ECO:0000256" key="1">
    <source>
        <dbReference type="ARBA" id="ARBA00004477"/>
    </source>
</evidence>
<keyword evidence="6" id="KW-0256">Endoplasmic reticulum</keyword>
<dbReference type="PANTHER" id="PTHR13046">
    <property type="entry name" value="PROTEASE U48 CAAX PRENYL PROTEASE RCE1"/>
    <property type="match status" value="1"/>
</dbReference>
<dbReference type="OrthoDB" id="271604at2759"/>
<dbReference type="InterPro" id="IPR003675">
    <property type="entry name" value="Rce1/LyrA-like_dom"/>
</dbReference>
<dbReference type="EC" id="3.4.26.1" evidence="10"/>
<protein>
    <recommendedName>
        <fullName evidence="10">intramembrane prenyl-peptidase Rce1</fullName>
        <ecNumber evidence="10">3.4.26.1</ecNumber>
    </recommendedName>
</protein>
<evidence type="ECO:0000313" key="13">
    <source>
        <dbReference type="EMBL" id="KDQ59849.1"/>
    </source>
</evidence>
<evidence type="ECO:0000256" key="3">
    <source>
        <dbReference type="ARBA" id="ARBA00022670"/>
    </source>
</evidence>
<dbReference type="EMBL" id="KL197715">
    <property type="protein sequence ID" value="KDQ59849.1"/>
    <property type="molecule type" value="Genomic_DNA"/>
</dbReference>
<keyword evidence="8 11" id="KW-0472">Membrane</keyword>
<evidence type="ECO:0000313" key="14">
    <source>
        <dbReference type="Proteomes" id="UP000027265"/>
    </source>
</evidence>
<dbReference type="PANTHER" id="PTHR13046:SF0">
    <property type="entry name" value="CAAX PRENYL PROTEASE 2"/>
    <property type="match status" value="1"/>
</dbReference>
<dbReference type="GO" id="GO:0004222">
    <property type="term" value="F:metalloendopeptidase activity"/>
    <property type="evidence" value="ECO:0007669"/>
    <property type="project" value="InterPro"/>
</dbReference>
<dbReference type="STRING" id="933084.A0A067PYP3"/>
<evidence type="ECO:0000256" key="7">
    <source>
        <dbReference type="ARBA" id="ARBA00022989"/>
    </source>
</evidence>
<dbReference type="InParanoid" id="A0A067PYP3"/>
<comment type="catalytic activity">
    <reaction evidence="9">
        <text>Hydrolyzes the peptide bond -P2-(S-farnesyl or geranylgeranyl)C-P1'-P2'-P3'-COOH where P1' and P2' are amino acids with aliphatic sidechains and P3' is any C-terminal residue.</text>
        <dbReference type="EC" id="3.4.26.1"/>
    </reaction>
</comment>